<feature type="region of interest" description="Disordered" evidence="16">
    <location>
        <begin position="44"/>
        <end position="97"/>
    </location>
</feature>
<dbReference type="InterPro" id="IPR000531">
    <property type="entry name" value="Beta-barrel_TonB"/>
</dbReference>
<sequence>MECEGHGLRGRADYFLRNTFKSTASALTLGCLLMAVTPVNAQNTGQSGASALPPVTVDAPVQRAQRPVQVRRNASARRSASQRSAQQANRSTVQPEPQALVGTAARVNAGTNGFVATRASGATKTDAPIMSTPASIAVITRDEMNVRQAQSIRDLLRYAPGIYFSNDTDFRFQNVSARGFSLETYLDGLRLQGGPFGAPRVDPYLLERAEVITGPASILYGAASPGGILNLVSKRPTENPFGEVSLQTGSFNRIQGAFDVGGPVDKDKTLLYRVTGIGLNADTQVDNIGEQRFSIAPAWTWRPSIDTTITFLTSYRQDPKGGAFALLPIQGTLVPGTFGQIPRNFFAGDLNYETLKYKQATAGYEFEHRFDDVFTVRQNVRYLHNELSYVEVQPGGFTTTGAGGTLRLVDGRTINRSYFSTNENLDTFAADNQLQAKFNMGPLQHTVLAGVDYQRFDFNNLARFAATNTLDILAPNYTQNIAVPTALFQNLDQHLSQRGLYVQDEARLGRLTVLGGVRYDWAEGNTLAQNTGVRVLNDDQKPTGRIGAIYNFDNGIAPYVSYSTSFQPTSVGTLLNGQPFKPTTGEQYEGGVKYQPVGTNLMFTAAVYDLKQQNVATVISGPGIPANTTAQVGEVSSRGFEGSVVGSPLPGLSLRGQYSYLDNRISSPQDVNFGKRLANVPMHTASLWANYLVQGGPATGFGFGGGVRYVHDMYTTNANNLTVPTIVPGVFLPAATVPASTVFDAVLSYDFGMRYQQWKGLSAAVNVNNVFDKTYVSLCTAGGCRWALGRTVLATLTYRW</sequence>
<dbReference type="InterPro" id="IPR012910">
    <property type="entry name" value="Plug_dom"/>
</dbReference>
<comment type="similarity">
    <text evidence="2 14 15">Belongs to the TonB-dependent receptor family.</text>
</comment>
<proteinExistence type="inferred from homology"/>
<dbReference type="CDD" id="cd01347">
    <property type="entry name" value="ligand_gated_channel"/>
    <property type="match status" value="1"/>
</dbReference>
<evidence type="ECO:0000256" key="10">
    <source>
        <dbReference type="ARBA" id="ARBA00023077"/>
    </source>
</evidence>
<dbReference type="GO" id="GO:0015891">
    <property type="term" value="P:siderophore transport"/>
    <property type="evidence" value="ECO:0007669"/>
    <property type="project" value="InterPro"/>
</dbReference>
<keyword evidence="4 14" id="KW-1134">Transmembrane beta strand</keyword>
<accession>A0A1L3FEW1</accession>
<dbReference type="RefSeq" id="WP_081369249.1">
    <property type="nucleotide sequence ID" value="NZ_CP017637.1"/>
</dbReference>
<evidence type="ECO:0000256" key="12">
    <source>
        <dbReference type="ARBA" id="ARBA00023170"/>
    </source>
</evidence>
<dbReference type="AlphaFoldDB" id="A0A1L3FEW1"/>
<evidence type="ECO:0000313" key="20">
    <source>
        <dbReference type="EMBL" id="APG11828.1"/>
    </source>
</evidence>
<keyword evidence="11 14" id="KW-0472">Membrane</keyword>
<feature type="signal peptide" evidence="17">
    <location>
        <begin position="1"/>
        <end position="41"/>
    </location>
</feature>
<protein>
    <recommendedName>
        <fullName evidence="22">TonB-dependent siderophore receptor</fullName>
    </recommendedName>
</protein>
<dbReference type="InterPro" id="IPR039426">
    <property type="entry name" value="TonB-dep_rcpt-like"/>
</dbReference>
<dbReference type="GO" id="GO:0015344">
    <property type="term" value="F:siderophore uptake transmembrane transporter activity"/>
    <property type="evidence" value="ECO:0007669"/>
    <property type="project" value="TreeGrafter"/>
</dbReference>
<dbReference type="PANTHER" id="PTHR32552">
    <property type="entry name" value="FERRICHROME IRON RECEPTOR-RELATED"/>
    <property type="match status" value="1"/>
</dbReference>
<dbReference type="PANTHER" id="PTHR32552:SF68">
    <property type="entry name" value="FERRICHROME OUTER MEMBRANE TRANSPORTER_PHAGE RECEPTOR"/>
    <property type="match status" value="1"/>
</dbReference>
<evidence type="ECO:0000259" key="19">
    <source>
        <dbReference type="Pfam" id="PF07715"/>
    </source>
</evidence>
<dbReference type="Proteomes" id="UP000181962">
    <property type="component" value="Chromosome"/>
</dbReference>
<dbReference type="Pfam" id="PF00593">
    <property type="entry name" value="TonB_dep_Rec_b-barrel"/>
    <property type="match status" value="1"/>
</dbReference>
<reference evidence="20 21" key="1">
    <citation type="submission" date="2016-11" db="EMBL/GenBank/DDBJ databases">
        <title>Complete Genome Sequence of Bradyrhizobium sp. strain J5, an isolated from soybean nodule in Hokkaido.</title>
        <authorList>
            <person name="Kanehara K."/>
        </authorList>
    </citation>
    <scope>NUCLEOTIDE SEQUENCE [LARGE SCALE GENOMIC DNA]</scope>
    <source>
        <strain evidence="20 21">J5</strain>
    </source>
</reference>
<keyword evidence="3 14" id="KW-0813">Transport</keyword>
<evidence type="ECO:0000256" key="16">
    <source>
        <dbReference type="SAM" id="MobiDB-lite"/>
    </source>
</evidence>
<evidence type="ECO:0000256" key="7">
    <source>
        <dbReference type="ARBA" id="ARBA00022729"/>
    </source>
</evidence>
<keyword evidence="5" id="KW-0410">Iron transport</keyword>
<evidence type="ECO:0000256" key="14">
    <source>
        <dbReference type="PROSITE-ProRule" id="PRU01360"/>
    </source>
</evidence>
<feature type="compositionally biased region" description="Low complexity" evidence="16">
    <location>
        <begin position="59"/>
        <end position="91"/>
    </location>
</feature>
<dbReference type="EMBL" id="CP017637">
    <property type="protein sequence ID" value="APG11828.1"/>
    <property type="molecule type" value="Genomic_DNA"/>
</dbReference>
<evidence type="ECO:0000256" key="5">
    <source>
        <dbReference type="ARBA" id="ARBA00022496"/>
    </source>
</evidence>
<evidence type="ECO:0008006" key="22">
    <source>
        <dbReference type="Google" id="ProtNLM"/>
    </source>
</evidence>
<keyword evidence="9" id="KW-0406">Ion transport</keyword>
<organism evidence="20 21">
    <name type="scientific">Bradyrhizobium japonicum</name>
    <dbReference type="NCBI Taxonomy" id="375"/>
    <lineage>
        <taxon>Bacteria</taxon>
        <taxon>Pseudomonadati</taxon>
        <taxon>Pseudomonadota</taxon>
        <taxon>Alphaproteobacteria</taxon>
        <taxon>Hyphomicrobiales</taxon>
        <taxon>Nitrobacteraceae</taxon>
        <taxon>Bradyrhizobium</taxon>
    </lineage>
</organism>
<dbReference type="SUPFAM" id="SSF56935">
    <property type="entry name" value="Porins"/>
    <property type="match status" value="1"/>
</dbReference>
<keyword evidence="8" id="KW-0408">Iron</keyword>
<keyword evidence="10 15" id="KW-0798">TonB box</keyword>
<dbReference type="Pfam" id="PF07715">
    <property type="entry name" value="Plug"/>
    <property type="match status" value="1"/>
</dbReference>
<keyword evidence="7 17" id="KW-0732">Signal</keyword>
<gene>
    <name evidence="20" type="ORF">BKD09_26170</name>
</gene>
<evidence type="ECO:0000313" key="21">
    <source>
        <dbReference type="Proteomes" id="UP000181962"/>
    </source>
</evidence>
<dbReference type="GO" id="GO:0038023">
    <property type="term" value="F:signaling receptor activity"/>
    <property type="evidence" value="ECO:0007669"/>
    <property type="project" value="InterPro"/>
</dbReference>
<feature type="domain" description="TonB-dependent receptor plug" evidence="19">
    <location>
        <begin position="129"/>
        <end position="228"/>
    </location>
</feature>
<evidence type="ECO:0000256" key="17">
    <source>
        <dbReference type="SAM" id="SignalP"/>
    </source>
</evidence>
<evidence type="ECO:0000256" key="1">
    <source>
        <dbReference type="ARBA" id="ARBA00004571"/>
    </source>
</evidence>
<dbReference type="InterPro" id="IPR036942">
    <property type="entry name" value="Beta-barrel_TonB_sf"/>
</dbReference>
<evidence type="ECO:0000256" key="2">
    <source>
        <dbReference type="ARBA" id="ARBA00009810"/>
    </source>
</evidence>
<dbReference type="InterPro" id="IPR010105">
    <property type="entry name" value="TonB_sidphr_rcpt"/>
</dbReference>
<evidence type="ECO:0000256" key="15">
    <source>
        <dbReference type="RuleBase" id="RU003357"/>
    </source>
</evidence>
<dbReference type="Gene3D" id="2.40.170.20">
    <property type="entry name" value="TonB-dependent receptor, beta-barrel domain"/>
    <property type="match status" value="1"/>
</dbReference>
<evidence type="ECO:0000256" key="11">
    <source>
        <dbReference type="ARBA" id="ARBA00023136"/>
    </source>
</evidence>
<evidence type="ECO:0000259" key="18">
    <source>
        <dbReference type="Pfam" id="PF00593"/>
    </source>
</evidence>
<evidence type="ECO:0000256" key="8">
    <source>
        <dbReference type="ARBA" id="ARBA00023004"/>
    </source>
</evidence>
<dbReference type="Gene3D" id="2.170.130.10">
    <property type="entry name" value="TonB-dependent receptor, plug domain"/>
    <property type="match status" value="1"/>
</dbReference>
<dbReference type="FunFam" id="2.170.130.10:FF:000001">
    <property type="entry name" value="Catecholate siderophore TonB-dependent receptor"/>
    <property type="match status" value="1"/>
</dbReference>
<feature type="domain" description="TonB-dependent receptor-like beta-barrel" evidence="18">
    <location>
        <begin position="301"/>
        <end position="770"/>
    </location>
</feature>
<dbReference type="InterPro" id="IPR037066">
    <property type="entry name" value="Plug_dom_sf"/>
</dbReference>
<dbReference type="GO" id="GO:0009279">
    <property type="term" value="C:cell outer membrane"/>
    <property type="evidence" value="ECO:0007669"/>
    <property type="project" value="UniProtKB-SubCell"/>
</dbReference>
<dbReference type="OrthoDB" id="9760333at2"/>
<evidence type="ECO:0000256" key="4">
    <source>
        <dbReference type="ARBA" id="ARBA00022452"/>
    </source>
</evidence>
<evidence type="ECO:0000256" key="13">
    <source>
        <dbReference type="ARBA" id="ARBA00023237"/>
    </source>
</evidence>
<evidence type="ECO:0000256" key="6">
    <source>
        <dbReference type="ARBA" id="ARBA00022692"/>
    </source>
</evidence>
<keyword evidence="12" id="KW-0675">Receptor</keyword>
<comment type="subcellular location">
    <subcellularLocation>
        <location evidence="1 14">Cell outer membrane</location>
        <topology evidence="1 14">Multi-pass membrane protein</topology>
    </subcellularLocation>
</comment>
<feature type="chain" id="PRO_5012746909" description="TonB-dependent siderophore receptor" evidence="17">
    <location>
        <begin position="42"/>
        <end position="800"/>
    </location>
</feature>
<evidence type="ECO:0000256" key="3">
    <source>
        <dbReference type="ARBA" id="ARBA00022448"/>
    </source>
</evidence>
<dbReference type="NCBIfam" id="TIGR01783">
    <property type="entry name" value="TonB-siderophor"/>
    <property type="match status" value="1"/>
</dbReference>
<keyword evidence="13 14" id="KW-0998">Cell outer membrane</keyword>
<dbReference type="PROSITE" id="PS52016">
    <property type="entry name" value="TONB_DEPENDENT_REC_3"/>
    <property type="match status" value="1"/>
</dbReference>
<name>A0A1L3FEW1_BRAJP</name>
<evidence type="ECO:0000256" key="9">
    <source>
        <dbReference type="ARBA" id="ARBA00023065"/>
    </source>
</evidence>
<keyword evidence="6 14" id="KW-0812">Transmembrane</keyword>